<reference evidence="2 3" key="1">
    <citation type="submission" date="2019-07" db="EMBL/GenBank/DDBJ databases">
        <title>Whole genome shotgun sequence of Skermanella aerolata NBRC 106429.</title>
        <authorList>
            <person name="Hosoyama A."/>
            <person name="Uohara A."/>
            <person name="Ohji S."/>
            <person name="Ichikawa N."/>
        </authorList>
    </citation>
    <scope>NUCLEOTIDE SEQUENCE [LARGE SCALE GENOMIC DNA]</scope>
    <source>
        <strain evidence="2 3">NBRC 106429</strain>
    </source>
</reference>
<comment type="caution">
    <text evidence="2">The sequence shown here is derived from an EMBL/GenBank/DDBJ whole genome shotgun (WGS) entry which is preliminary data.</text>
</comment>
<dbReference type="EMBL" id="BJYZ01000020">
    <property type="protein sequence ID" value="GEO40229.1"/>
    <property type="molecule type" value="Genomic_DNA"/>
</dbReference>
<sequence>MRIDVKLREELAQRLYEESDRTGVAWVRRPESVKHAFREAAERKLRIHSDDHAGHGHSHNHNHDRPHHGAGVHRPHGSGHNKSKPVMEPCSR</sequence>
<gene>
    <name evidence="2" type="ORF">SAE02_43770</name>
</gene>
<dbReference type="RefSeq" id="WP_044429576.1">
    <property type="nucleotide sequence ID" value="NZ_BJYZ01000020.1"/>
</dbReference>
<evidence type="ECO:0000313" key="2">
    <source>
        <dbReference type="EMBL" id="GEO40229.1"/>
    </source>
</evidence>
<evidence type="ECO:0000313" key="3">
    <source>
        <dbReference type="Proteomes" id="UP000321523"/>
    </source>
</evidence>
<dbReference type="Proteomes" id="UP000321523">
    <property type="component" value="Unassembled WGS sequence"/>
</dbReference>
<evidence type="ECO:0000256" key="1">
    <source>
        <dbReference type="SAM" id="MobiDB-lite"/>
    </source>
</evidence>
<feature type="compositionally biased region" description="Basic residues" evidence="1">
    <location>
        <begin position="55"/>
        <end position="83"/>
    </location>
</feature>
<dbReference type="OrthoDB" id="9874366at2"/>
<name>A0A512DUT2_9PROT</name>
<feature type="region of interest" description="Disordered" evidence="1">
    <location>
        <begin position="43"/>
        <end position="92"/>
    </location>
</feature>
<proteinExistence type="predicted"/>
<organism evidence="2 3">
    <name type="scientific">Skermanella aerolata</name>
    <dbReference type="NCBI Taxonomy" id="393310"/>
    <lineage>
        <taxon>Bacteria</taxon>
        <taxon>Pseudomonadati</taxon>
        <taxon>Pseudomonadota</taxon>
        <taxon>Alphaproteobacteria</taxon>
        <taxon>Rhodospirillales</taxon>
        <taxon>Azospirillaceae</taxon>
        <taxon>Skermanella</taxon>
    </lineage>
</organism>
<dbReference type="AlphaFoldDB" id="A0A512DUT2"/>
<keyword evidence="3" id="KW-1185">Reference proteome</keyword>
<protein>
    <submittedName>
        <fullName evidence="2">Uncharacterized protein</fullName>
    </submittedName>
</protein>
<accession>A0A512DUT2</accession>
<feature type="compositionally biased region" description="Basic and acidic residues" evidence="1">
    <location>
        <begin position="43"/>
        <end position="54"/>
    </location>
</feature>